<reference evidence="2 6" key="3">
    <citation type="submission" date="2019-02" db="EMBL/GenBank/DDBJ databases">
        <title>Genomic Encyclopedia of Archaeal and Bacterial Type Strains, Phase II (KMG-II): from individual species to whole genera.</title>
        <authorList>
            <person name="Goeker M."/>
        </authorList>
    </citation>
    <scope>NUCLEOTIDE SEQUENCE [LARGE SCALE GENOMIC DNA]</scope>
    <source>
        <strain evidence="2 6">DSM 18328</strain>
    </source>
</reference>
<sequence length="62" mass="6557">MYLNHSVTAVGFWLGTLLPIAYVPVILAGIDSIGRLSLLIALLAVHALALVVGHDYAGSRSR</sequence>
<evidence type="ECO:0000313" key="4">
    <source>
        <dbReference type="EMBL" id="SET60933.1"/>
    </source>
</evidence>
<keyword evidence="5" id="KW-1185">Reference proteome</keyword>
<dbReference type="OrthoDB" id="155622at2157"/>
<dbReference type="InterPro" id="IPR058341">
    <property type="entry name" value="DUF8028"/>
</dbReference>
<protein>
    <submittedName>
        <fullName evidence="3">Uncharacterized protein</fullName>
    </submittedName>
</protein>
<dbReference type="STRING" id="392421.SAMN04488694_10958"/>
<evidence type="ECO:0000313" key="3">
    <source>
        <dbReference type="EMBL" id="SDC77964.1"/>
    </source>
</evidence>
<accession>A0A1G6PEH8</accession>
<dbReference type="Proteomes" id="UP000291097">
    <property type="component" value="Unassembled WGS sequence"/>
</dbReference>
<evidence type="ECO:0000313" key="5">
    <source>
        <dbReference type="Proteomes" id="UP000199320"/>
    </source>
</evidence>
<dbReference type="Proteomes" id="UP000324021">
    <property type="component" value="Unassembled WGS sequence"/>
</dbReference>
<evidence type="ECO:0000256" key="1">
    <source>
        <dbReference type="SAM" id="Phobius"/>
    </source>
</evidence>
<dbReference type="Proteomes" id="UP000199320">
    <property type="component" value="Unassembled WGS sequence"/>
</dbReference>
<dbReference type="EMBL" id="FOIC01000009">
    <property type="protein sequence ID" value="SET60933.1"/>
    <property type="molecule type" value="Genomic_DNA"/>
</dbReference>
<gene>
    <name evidence="2" type="ORF">BDK88_1418</name>
    <name evidence="4" type="ORF">SAMN04488694_10958</name>
    <name evidence="3" type="ORF">SAMN05192552_100785</name>
</gene>
<dbReference type="Pfam" id="PF26071">
    <property type="entry name" value="DUF8028"/>
    <property type="match status" value="1"/>
</dbReference>
<evidence type="ECO:0000313" key="7">
    <source>
        <dbReference type="Proteomes" id="UP000324021"/>
    </source>
</evidence>
<keyword evidence="1" id="KW-0812">Transmembrane</keyword>
<feature type="transmembrane region" description="Helical" evidence="1">
    <location>
        <begin position="7"/>
        <end position="30"/>
    </location>
</feature>
<dbReference type="EMBL" id="SHMP01000003">
    <property type="protein sequence ID" value="RZV12507.1"/>
    <property type="molecule type" value="Genomic_DNA"/>
</dbReference>
<evidence type="ECO:0000313" key="2">
    <source>
        <dbReference type="EMBL" id="RZV12507.1"/>
    </source>
</evidence>
<name>A0A1G6PEH8_9EURY</name>
<evidence type="ECO:0000313" key="6">
    <source>
        <dbReference type="Proteomes" id="UP000291097"/>
    </source>
</evidence>
<keyword evidence="1" id="KW-0472">Membrane</keyword>
<feature type="transmembrane region" description="Helical" evidence="1">
    <location>
        <begin position="36"/>
        <end position="57"/>
    </location>
</feature>
<reference evidence="5 7" key="2">
    <citation type="submission" date="2016-10" db="EMBL/GenBank/DDBJ databases">
        <authorList>
            <person name="Varghese N."/>
            <person name="Submissions S."/>
        </authorList>
    </citation>
    <scope>NUCLEOTIDE SEQUENCE [LARGE SCALE GENOMIC DNA]</scope>
    <source>
        <strain evidence="3 7">CDM_1</strain>
        <strain evidence="5">CDM_6</strain>
    </source>
</reference>
<dbReference type="AlphaFoldDB" id="A0A1G6PEH8"/>
<dbReference type="RefSeq" id="WP_008009286.1">
    <property type="nucleotide sequence ID" value="NZ_FMZP01000007.1"/>
</dbReference>
<dbReference type="EMBL" id="FMZP01000007">
    <property type="protein sequence ID" value="SDC77964.1"/>
    <property type="molecule type" value="Genomic_DNA"/>
</dbReference>
<keyword evidence="1" id="KW-1133">Transmembrane helix</keyword>
<proteinExistence type="predicted"/>
<organism evidence="3 7">
    <name type="scientific">Natrinema hispanicum</name>
    <dbReference type="NCBI Taxonomy" id="392421"/>
    <lineage>
        <taxon>Archaea</taxon>
        <taxon>Methanobacteriati</taxon>
        <taxon>Methanobacteriota</taxon>
        <taxon>Stenosarchaea group</taxon>
        <taxon>Halobacteria</taxon>
        <taxon>Halobacteriales</taxon>
        <taxon>Natrialbaceae</taxon>
        <taxon>Natrinema</taxon>
    </lineage>
</organism>
<reference evidence="4" key="1">
    <citation type="submission" date="2016-10" db="EMBL/GenBank/DDBJ databases">
        <authorList>
            <person name="de Groot N.N."/>
        </authorList>
    </citation>
    <scope>NUCLEOTIDE SEQUENCE [LARGE SCALE GENOMIC DNA]</scope>
    <source>
        <strain evidence="4">CDM_6</strain>
    </source>
</reference>